<comment type="similarity">
    <text evidence="1">Belongs to the HyuE racemase family.</text>
</comment>
<dbReference type="RefSeq" id="WP_184382027.1">
    <property type="nucleotide sequence ID" value="NZ_JACIDJ010000001.1"/>
</dbReference>
<dbReference type="Pfam" id="PF01177">
    <property type="entry name" value="Asp_Glu_race"/>
    <property type="match status" value="1"/>
</dbReference>
<keyword evidence="3" id="KW-1185">Reference proteome</keyword>
<dbReference type="Proteomes" id="UP000553193">
    <property type="component" value="Unassembled WGS sequence"/>
</dbReference>
<evidence type="ECO:0000256" key="1">
    <source>
        <dbReference type="ARBA" id="ARBA00038414"/>
    </source>
</evidence>
<proteinExistence type="inferred from homology"/>
<sequence>MKLLLLNGNTDEAITARLATAARGMCAHEITPVTAPFGARYIASRAAVAVAGHAVLEALAQHIGPDNAAGYDAAIIGCFGEPGLDAARETFPLPVLGMADASIRVALRAAPCVAVLTGGAAWVPMLEEFFLVRGLTRDQVRVAAITPTGDAIARDPDAAALLLAETARAEIAQGAGAVLLGGAGLVGLDARLQPLLPVPVICGLRATLDTLPGARVPRGGVAPSVGLSAALSRCLAG</sequence>
<dbReference type="Gene3D" id="3.40.50.12500">
    <property type="match status" value="1"/>
</dbReference>
<dbReference type="InterPro" id="IPR053714">
    <property type="entry name" value="Iso_Racemase_Enz_sf"/>
</dbReference>
<dbReference type="InterPro" id="IPR052186">
    <property type="entry name" value="Hydantoin_racemase-like"/>
</dbReference>
<dbReference type="PANTHER" id="PTHR28047:SF5">
    <property type="entry name" value="PROTEIN DCG1"/>
    <property type="match status" value="1"/>
</dbReference>
<protein>
    <submittedName>
        <fullName evidence="2">Asp/Glu/hydantoin racemase</fullName>
    </submittedName>
</protein>
<dbReference type="AlphaFoldDB" id="A0A840AA81"/>
<name>A0A840AA81_9PROT</name>
<dbReference type="PANTHER" id="PTHR28047">
    <property type="entry name" value="PROTEIN DCG1"/>
    <property type="match status" value="1"/>
</dbReference>
<reference evidence="2 3" key="1">
    <citation type="submission" date="2020-08" db="EMBL/GenBank/DDBJ databases">
        <title>Genomic Encyclopedia of Type Strains, Phase IV (KMG-IV): sequencing the most valuable type-strain genomes for metagenomic binning, comparative biology and taxonomic classification.</title>
        <authorList>
            <person name="Goeker M."/>
        </authorList>
    </citation>
    <scope>NUCLEOTIDE SEQUENCE [LARGE SCALE GENOMIC DNA]</scope>
    <source>
        <strain evidence="2 3">DSM 19979</strain>
    </source>
</reference>
<dbReference type="GO" id="GO:0047661">
    <property type="term" value="F:amino-acid racemase activity"/>
    <property type="evidence" value="ECO:0007669"/>
    <property type="project" value="InterPro"/>
</dbReference>
<evidence type="ECO:0000313" key="3">
    <source>
        <dbReference type="Proteomes" id="UP000553193"/>
    </source>
</evidence>
<comment type="caution">
    <text evidence="2">The sequence shown here is derived from an EMBL/GenBank/DDBJ whole genome shotgun (WGS) entry which is preliminary data.</text>
</comment>
<accession>A0A840AA81</accession>
<organism evidence="2 3">
    <name type="scientific">Roseococcus suduntuyensis</name>
    <dbReference type="NCBI Taxonomy" id="455361"/>
    <lineage>
        <taxon>Bacteria</taxon>
        <taxon>Pseudomonadati</taxon>
        <taxon>Pseudomonadota</taxon>
        <taxon>Alphaproteobacteria</taxon>
        <taxon>Acetobacterales</taxon>
        <taxon>Roseomonadaceae</taxon>
        <taxon>Roseococcus</taxon>
    </lineage>
</organism>
<dbReference type="EMBL" id="JACIDJ010000001">
    <property type="protein sequence ID" value="MBB3897085.1"/>
    <property type="molecule type" value="Genomic_DNA"/>
</dbReference>
<dbReference type="InterPro" id="IPR015942">
    <property type="entry name" value="Asp/Glu/hydantoin_racemase"/>
</dbReference>
<gene>
    <name evidence="2" type="ORF">GGQ83_000511</name>
</gene>
<evidence type="ECO:0000313" key="2">
    <source>
        <dbReference type="EMBL" id="MBB3897085.1"/>
    </source>
</evidence>